<evidence type="ECO:0000313" key="4">
    <source>
        <dbReference type="EMBL" id="SHG41922.1"/>
    </source>
</evidence>
<dbReference type="InterPro" id="IPR027385">
    <property type="entry name" value="Beta-barrel_OMP"/>
</dbReference>
<name>A0A1M5JMV3_9GAMM</name>
<gene>
    <name evidence="4" type="ORF">SAMN04488068_0094</name>
</gene>
<evidence type="ECO:0000313" key="5">
    <source>
        <dbReference type="Proteomes" id="UP000199758"/>
    </source>
</evidence>
<evidence type="ECO:0000256" key="2">
    <source>
        <dbReference type="SAM" id="SignalP"/>
    </source>
</evidence>
<proteinExistence type="predicted"/>
<dbReference type="InterPro" id="IPR011250">
    <property type="entry name" value="OMP/PagP_B-barrel"/>
</dbReference>
<dbReference type="SUPFAM" id="SSF56925">
    <property type="entry name" value="OMPA-like"/>
    <property type="match status" value="1"/>
</dbReference>
<accession>A0A1M5JMV3</accession>
<reference evidence="4 5" key="1">
    <citation type="submission" date="2016-11" db="EMBL/GenBank/DDBJ databases">
        <authorList>
            <person name="Jaros S."/>
            <person name="Januszkiewicz K."/>
            <person name="Wedrychowicz H."/>
        </authorList>
    </citation>
    <scope>NUCLEOTIDE SEQUENCE [LARGE SCALE GENOMIC DNA]</scope>
    <source>
        <strain evidence="4 5">CGMCC 1.7049</strain>
    </source>
</reference>
<dbReference type="RefSeq" id="WP_072892661.1">
    <property type="nucleotide sequence ID" value="NZ_FQWZ01000001.1"/>
</dbReference>
<feature type="signal peptide" evidence="2">
    <location>
        <begin position="1"/>
        <end position="24"/>
    </location>
</feature>
<dbReference type="Pfam" id="PF13505">
    <property type="entry name" value="OMP_b-brl"/>
    <property type="match status" value="1"/>
</dbReference>
<feature type="chain" id="PRO_5013087305" evidence="2">
    <location>
        <begin position="25"/>
        <end position="211"/>
    </location>
</feature>
<evidence type="ECO:0000259" key="3">
    <source>
        <dbReference type="Pfam" id="PF13505"/>
    </source>
</evidence>
<evidence type="ECO:0000256" key="1">
    <source>
        <dbReference type="ARBA" id="ARBA00022729"/>
    </source>
</evidence>
<organism evidence="4 5">
    <name type="scientific">Hydrocarboniphaga daqingensis</name>
    <dbReference type="NCBI Taxonomy" id="490188"/>
    <lineage>
        <taxon>Bacteria</taxon>
        <taxon>Pseudomonadati</taxon>
        <taxon>Pseudomonadota</taxon>
        <taxon>Gammaproteobacteria</taxon>
        <taxon>Nevskiales</taxon>
        <taxon>Nevskiaceae</taxon>
        <taxon>Hydrocarboniphaga</taxon>
    </lineage>
</organism>
<dbReference type="AlphaFoldDB" id="A0A1M5JMV3"/>
<sequence length="211" mass="21866">MKSSFAVAAAASLAMLCLAAPAHAGGTVRGAIGTGSFELDETSGFDADADTTVFDFRGAFDVSEHVFLRGEYTSASADELDVEGTDFDIDTDISALRLGAGYGANVGGVRLYGVAEFVQLEIEVEGEGEDGNGYGLTGGIADQGKGKLLWSVELSFLDVEETAGATLDATVGYRFTPSLAGVVGLQSYALEDSDENELSLGALYLGLEARF</sequence>
<dbReference type="EMBL" id="FQWZ01000001">
    <property type="protein sequence ID" value="SHG41922.1"/>
    <property type="molecule type" value="Genomic_DNA"/>
</dbReference>
<dbReference type="Proteomes" id="UP000199758">
    <property type="component" value="Unassembled WGS sequence"/>
</dbReference>
<keyword evidence="5" id="KW-1185">Reference proteome</keyword>
<protein>
    <submittedName>
        <fullName evidence="4">Outer membrane protein beta-barrel domain-containing protein</fullName>
    </submittedName>
</protein>
<keyword evidence="1 2" id="KW-0732">Signal</keyword>
<feature type="domain" description="Outer membrane protein beta-barrel" evidence="3">
    <location>
        <begin position="10"/>
        <end position="211"/>
    </location>
</feature>